<proteinExistence type="inferred from homology"/>
<dbReference type="PANTHER" id="PTHR42802">
    <property type="entry name" value="MONOOXYGENASE"/>
    <property type="match status" value="1"/>
</dbReference>
<dbReference type="InterPro" id="IPR036188">
    <property type="entry name" value="FAD/NAD-bd_sf"/>
</dbReference>
<accession>A0ABW3WWM7</accession>
<dbReference type="PANTHER" id="PTHR42802:SF1">
    <property type="entry name" value="L-ORNITHINE N(5)-MONOOXYGENASE"/>
    <property type="match status" value="1"/>
</dbReference>
<dbReference type="Proteomes" id="UP001597176">
    <property type="component" value="Unassembled WGS sequence"/>
</dbReference>
<keyword evidence="4" id="KW-0285">Flavoprotein</keyword>
<comment type="caution">
    <text evidence="9">The sequence shown here is derived from an EMBL/GenBank/DDBJ whole genome shotgun (WGS) entry which is preliminary data.</text>
</comment>
<evidence type="ECO:0000256" key="3">
    <source>
        <dbReference type="ARBA" id="ARBA00007588"/>
    </source>
</evidence>
<evidence type="ECO:0000256" key="7">
    <source>
        <dbReference type="ARBA" id="ARBA00023002"/>
    </source>
</evidence>
<keyword evidence="5" id="KW-0274">FAD</keyword>
<evidence type="ECO:0000256" key="8">
    <source>
        <dbReference type="SAM" id="MobiDB-lite"/>
    </source>
</evidence>
<dbReference type="Gene3D" id="3.50.50.60">
    <property type="entry name" value="FAD/NAD(P)-binding domain"/>
    <property type="match status" value="1"/>
</dbReference>
<sequence>MTESYDPSDTSFLLRGSFRDEGGGRGEDDGAPVYDALGVGFGPSNLSLAIALDEAGRRRGHQPRVRFLERQGEFLWHGGMLLPDSGMQISFLKDLVTLRDPTSPYTFVNYLHVHGRLIDYINRKSFFPSRIEFNAYLRWVAGHFADRCDYGEAVLAVEPEGRGDGIRHLLVHSRKADGRERTRRTRAVILATGGEPRILPVFEDLQGSARMFHSSRYLARIGDVPLPEGAARRPRIAVIGAGQTAAELFLDLQSRIPAADIAMIFRGQALKPADDSPFVNEIFNPDFTDFVYGQPEPHRRAIIDEFRGTNYSVIDTDLLTRIFDILYQQKVCGEHRHALRPRTTVVGAAEGAEGIVLETLDGATGLTAQEPYDAVILATGYRRDHLDTIMPALAPHLTDGAIGRDYRLATRPGFEPAIYLQGFSEPTHGLSDTLLSILVMRGHEIAQSLLADRHRAAARA</sequence>
<evidence type="ECO:0000256" key="2">
    <source>
        <dbReference type="ARBA" id="ARBA00004924"/>
    </source>
</evidence>
<evidence type="ECO:0000313" key="9">
    <source>
        <dbReference type="EMBL" id="MFD1301769.1"/>
    </source>
</evidence>
<evidence type="ECO:0000256" key="5">
    <source>
        <dbReference type="ARBA" id="ARBA00022827"/>
    </source>
</evidence>
<protein>
    <submittedName>
        <fullName evidence="9">Lysine N(6)-hydroxylase/L-ornithine N(5)-oxygenase family protein</fullName>
    </submittedName>
</protein>
<feature type="compositionally biased region" description="Polar residues" evidence="8">
    <location>
        <begin position="1"/>
        <end position="11"/>
    </location>
</feature>
<evidence type="ECO:0000256" key="1">
    <source>
        <dbReference type="ARBA" id="ARBA00001974"/>
    </source>
</evidence>
<feature type="compositionally biased region" description="Basic and acidic residues" evidence="8">
    <location>
        <begin position="17"/>
        <end position="28"/>
    </location>
</feature>
<dbReference type="PRINTS" id="PR00368">
    <property type="entry name" value="FADPNR"/>
</dbReference>
<evidence type="ECO:0000313" key="10">
    <source>
        <dbReference type="Proteomes" id="UP001597176"/>
    </source>
</evidence>
<comment type="cofactor">
    <cofactor evidence="1">
        <name>FAD</name>
        <dbReference type="ChEBI" id="CHEBI:57692"/>
    </cofactor>
</comment>
<keyword evidence="7" id="KW-0560">Oxidoreductase</keyword>
<organism evidence="9 10">
    <name type="scientific">Methylobacterium marchantiae</name>
    <dbReference type="NCBI Taxonomy" id="600331"/>
    <lineage>
        <taxon>Bacteria</taxon>
        <taxon>Pseudomonadati</taxon>
        <taxon>Pseudomonadota</taxon>
        <taxon>Alphaproteobacteria</taxon>
        <taxon>Hyphomicrobiales</taxon>
        <taxon>Methylobacteriaceae</taxon>
        <taxon>Methylobacterium</taxon>
    </lineage>
</organism>
<comment type="pathway">
    <text evidence="2">Siderophore biosynthesis.</text>
</comment>
<dbReference type="EMBL" id="JBHTND010000010">
    <property type="protein sequence ID" value="MFD1301769.1"/>
    <property type="molecule type" value="Genomic_DNA"/>
</dbReference>
<keyword evidence="6" id="KW-0521">NADP</keyword>
<dbReference type="InterPro" id="IPR025700">
    <property type="entry name" value="Lys/Orn_oxygenase"/>
</dbReference>
<dbReference type="SUPFAM" id="SSF51905">
    <property type="entry name" value="FAD/NAD(P)-binding domain"/>
    <property type="match status" value="2"/>
</dbReference>
<dbReference type="RefSeq" id="WP_238209084.1">
    <property type="nucleotide sequence ID" value="NZ_JBHTND010000010.1"/>
</dbReference>
<evidence type="ECO:0000256" key="4">
    <source>
        <dbReference type="ARBA" id="ARBA00022630"/>
    </source>
</evidence>
<evidence type="ECO:0000256" key="6">
    <source>
        <dbReference type="ARBA" id="ARBA00022857"/>
    </source>
</evidence>
<keyword evidence="10" id="KW-1185">Reference proteome</keyword>
<feature type="region of interest" description="Disordered" evidence="8">
    <location>
        <begin position="1"/>
        <end position="29"/>
    </location>
</feature>
<comment type="similarity">
    <text evidence="3">Belongs to the lysine N(6)-hydroxylase/L-ornithine N(5)-oxygenase family.</text>
</comment>
<dbReference type="Pfam" id="PF13434">
    <property type="entry name" value="Lys_Orn_oxgnase"/>
    <property type="match status" value="1"/>
</dbReference>
<reference evidence="10" key="1">
    <citation type="journal article" date="2019" name="Int. J. Syst. Evol. Microbiol.">
        <title>The Global Catalogue of Microorganisms (GCM) 10K type strain sequencing project: providing services to taxonomists for standard genome sequencing and annotation.</title>
        <authorList>
            <consortium name="The Broad Institute Genomics Platform"/>
            <consortium name="The Broad Institute Genome Sequencing Center for Infectious Disease"/>
            <person name="Wu L."/>
            <person name="Ma J."/>
        </authorList>
    </citation>
    <scope>NUCLEOTIDE SEQUENCE [LARGE SCALE GENOMIC DNA]</scope>
    <source>
        <strain evidence="10">CCUG 56108</strain>
    </source>
</reference>
<gene>
    <name evidence="9" type="ORF">ACFQ4G_09255</name>
</gene>
<name>A0ABW3WWM7_9HYPH</name>